<dbReference type="PROSITE" id="PS50878">
    <property type="entry name" value="RT_POL"/>
    <property type="match status" value="1"/>
</dbReference>
<protein>
    <submittedName>
        <fullName evidence="3">OSJNBa0019G23.12 protein</fullName>
    </submittedName>
</protein>
<reference evidence="4" key="2">
    <citation type="journal article" date="2008" name="Nucleic Acids Res.">
        <title>The rice annotation project database (RAP-DB): 2008 update.</title>
        <authorList>
            <consortium name="The rice annotation project (RAP)"/>
        </authorList>
    </citation>
    <scope>GENOME REANNOTATION</scope>
    <source>
        <strain evidence="4">cv. Nipponbare</strain>
    </source>
</reference>
<feature type="region of interest" description="Disordered" evidence="1">
    <location>
        <begin position="310"/>
        <end position="350"/>
    </location>
</feature>
<dbReference type="AlphaFoldDB" id="Q7XXA4"/>
<evidence type="ECO:0000256" key="1">
    <source>
        <dbReference type="SAM" id="MobiDB-lite"/>
    </source>
</evidence>
<dbReference type="PANTHER" id="PTHR33170">
    <property type="entry name" value="DUF4283 DOMAIN-CONTAINING PROTEIN-RELATED"/>
    <property type="match status" value="1"/>
</dbReference>
<dbReference type="EMBL" id="AL662959">
    <property type="protein sequence ID" value="CAD39568.2"/>
    <property type="molecule type" value="Genomic_DNA"/>
</dbReference>
<feature type="compositionally biased region" description="Polar residues" evidence="1">
    <location>
        <begin position="447"/>
        <end position="469"/>
    </location>
</feature>
<feature type="region of interest" description="Disordered" evidence="1">
    <location>
        <begin position="1"/>
        <end position="34"/>
    </location>
</feature>
<dbReference type="PANTHER" id="PTHR33170:SF8">
    <property type="entry name" value="OS07G0485366 PROTEIN"/>
    <property type="match status" value="1"/>
</dbReference>
<feature type="domain" description="Reverse transcriptase" evidence="2">
    <location>
        <begin position="709"/>
        <end position="987"/>
    </location>
</feature>
<dbReference type="CDD" id="cd01650">
    <property type="entry name" value="RT_nLTR_like"/>
    <property type="match status" value="1"/>
</dbReference>
<organism evidence="3 4">
    <name type="scientific">Oryza sativa subsp. japonica</name>
    <name type="common">Rice</name>
    <dbReference type="NCBI Taxonomy" id="39947"/>
    <lineage>
        <taxon>Eukaryota</taxon>
        <taxon>Viridiplantae</taxon>
        <taxon>Streptophyta</taxon>
        <taxon>Embryophyta</taxon>
        <taxon>Tracheophyta</taxon>
        <taxon>Spermatophyta</taxon>
        <taxon>Magnoliopsida</taxon>
        <taxon>Liliopsida</taxon>
        <taxon>Poales</taxon>
        <taxon>Poaceae</taxon>
        <taxon>BOP clade</taxon>
        <taxon>Oryzoideae</taxon>
        <taxon>Oryzeae</taxon>
        <taxon>Oryzinae</taxon>
        <taxon>Oryza</taxon>
        <taxon>Oryza sativa</taxon>
    </lineage>
</organism>
<sequence length="1140" mass="128518">MAGQRREETAVPASTSPKIWRQQRWQGGAAQGQHHSFSKFHQGANPGPPIMETSRGLPSKLDRCKTSGHMAQVCKADLDCYICNKKDSHLATKCPVLKLPKPTCSLFGFGKTEFGFLQISGFGMNVQSPSTAPMALVSIHGGVLSREIVQAELAHRIRPDWKWEAVPHGDNSFLVAFPSFEELKRMDDVEFRLKNHGVSMTIIEWKTPDDVIPAYELDEVWIHVSGVPAPWHHYLAFWALGCVIGATQEVDMLTYRRTGVIRMKVFMHSSVVLPITTDVVFGKLGYPITYALENESFRPAKIMEVDQMDHDGDTQEDQDDSSRDGHHDQVHKKARNSENTTPPKEQSSDVTAMQLALTPLVNCQPLPPPRPVIADEKEVMTARSTPRIMTHTCSYKPDGIPSAPEQLRTQTTGSEHLPLLTPRSAAATRTTAVLSPVAHEEVLQEGKINTSSPVPQLTRASGSKAGSSTPRRRSMRSNVENLDGIARGDDDSLLKAMKRTAVRNLDDSFAAREVSAPTNQLHSASRIASFQQGVSLGTSNVSFLLNVLKHIEVDRTKVATKPRENNQSISFVSEVDPFMTSDDEGDDIDGALLAHLVKDISEIDMEDVDQREAAFAGNLKQFKMELSWFLRDDFHDRVVEIWNKPIKGRNAVQRWNKKMSALRRHLREIKEAIFAMDHNKAPGPDGFPVEFYQKFWEVIKHDLLNLFNEFHSGSLPIFGLNFGVITLIPKVEEANRIQQYRPICLLNVSYKIFTKVATNRISSVADNLVNPTQTAFMRGRNILDGVAIIHETVHELHRKKLNGVIFKIDFEKAYDKVKWPFLLQTLRMKGFSPKWISWIKSFIVGGSVAVKVNDDVGPFFQTKKGLQQGDPLSPILFNFIVDMLATLINRAKTQGQVDGLIPHLIDGGLSILQYVDDIVLFMNHDLEKAQNMKSVLLAFEQLSGLKINFHKSELYCFGEALEYRDQYAQLFGCQVGNFPFRYLGIPIHCRKLRNAEWKEVVERFEKKLSSWKGKLLSLGGRLTLINSVLSSLPMYMMSFLAIPSGVLKKLDYLRSRFYWQGDGHKKKYQLAKWDIICRPKDQGRLGIHDLEVITLVTRWLRTWAILHKPGLRDTIAVISRHLDQRPGVGSVGMYHLGVFD</sequence>
<dbReference type="Gene3D" id="4.10.60.10">
    <property type="entry name" value="Zinc finger, CCHC-type"/>
    <property type="match status" value="1"/>
</dbReference>
<feature type="compositionally biased region" description="Polar residues" evidence="1">
    <location>
        <begin position="337"/>
        <end position="350"/>
    </location>
</feature>
<gene>
    <name evidence="3" type="primary">OSJNBa0019G23.12</name>
</gene>
<evidence type="ECO:0000313" key="3">
    <source>
        <dbReference type="EMBL" id="CAD39568.2"/>
    </source>
</evidence>
<accession>Q7XXA4</accession>
<evidence type="ECO:0000259" key="2">
    <source>
        <dbReference type="PROSITE" id="PS50878"/>
    </source>
</evidence>
<evidence type="ECO:0000313" key="4">
    <source>
        <dbReference type="Proteomes" id="UP000000763"/>
    </source>
</evidence>
<dbReference type="Proteomes" id="UP000000763">
    <property type="component" value="Chromosome 4"/>
</dbReference>
<feature type="compositionally biased region" description="Low complexity" evidence="1">
    <location>
        <begin position="20"/>
        <end position="33"/>
    </location>
</feature>
<dbReference type="InterPro" id="IPR000477">
    <property type="entry name" value="RT_dom"/>
</dbReference>
<reference evidence="4" key="1">
    <citation type="journal article" date="2005" name="Nature">
        <title>The map-based sequence of the rice genome.</title>
        <authorList>
            <consortium name="International rice genome sequencing project (IRGSP)"/>
            <person name="Matsumoto T."/>
            <person name="Wu J."/>
            <person name="Kanamori H."/>
            <person name="Katayose Y."/>
            <person name="Fujisawa M."/>
            <person name="Namiki N."/>
            <person name="Mizuno H."/>
            <person name="Yamamoto K."/>
            <person name="Antonio B.A."/>
            <person name="Baba T."/>
            <person name="Sakata K."/>
            <person name="Nagamura Y."/>
            <person name="Aoki H."/>
            <person name="Arikawa K."/>
            <person name="Arita K."/>
            <person name="Bito T."/>
            <person name="Chiden Y."/>
            <person name="Fujitsuka N."/>
            <person name="Fukunaka R."/>
            <person name="Hamada M."/>
            <person name="Harada C."/>
            <person name="Hayashi A."/>
            <person name="Hijishita S."/>
            <person name="Honda M."/>
            <person name="Hosokawa S."/>
            <person name="Ichikawa Y."/>
            <person name="Idonuma A."/>
            <person name="Iijima M."/>
            <person name="Ikeda M."/>
            <person name="Ikeno M."/>
            <person name="Ito K."/>
            <person name="Ito S."/>
            <person name="Ito T."/>
            <person name="Ito Y."/>
            <person name="Ito Y."/>
            <person name="Iwabuchi A."/>
            <person name="Kamiya K."/>
            <person name="Karasawa W."/>
            <person name="Kurita K."/>
            <person name="Katagiri S."/>
            <person name="Kikuta A."/>
            <person name="Kobayashi H."/>
            <person name="Kobayashi N."/>
            <person name="Machita K."/>
            <person name="Maehara T."/>
            <person name="Masukawa M."/>
            <person name="Mizubayashi T."/>
            <person name="Mukai Y."/>
            <person name="Nagasaki H."/>
            <person name="Nagata Y."/>
            <person name="Naito S."/>
            <person name="Nakashima M."/>
            <person name="Nakama Y."/>
            <person name="Nakamichi Y."/>
            <person name="Nakamura M."/>
            <person name="Meguro A."/>
            <person name="Negishi M."/>
            <person name="Ohta I."/>
            <person name="Ohta T."/>
            <person name="Okamoto M."/>
            <person name="Ono N."/>
            <person name="Saji S."/>
            <person name="Sakaguchi M."/>
            <person name="Sakai K."/>
            <person name="Shibata M."/>
            <person name="Shimokawa T."/>
            <person name="Song J."/>
            <person name="Takazaki Y."/>
            <person name="Terasawa K."/>
            <person name="Tsugane M."/>
            <person name="Tsuji K."/>
            <person name="Ueda S."/>
            <person name="Waki K."/>
            <person name="Yamagata H."/>
            <person name="Yamamoto M."/>
            <person name="Yamamoto S."/>
            <person name="Yamane H."/>
            <person name="Yoshiki S."/>
            <person name="Yoshihara R."/>
            <person name="Yukawa K."/>
            <person name="Zhong H."/>
            <person name="Yano M."/>
            <person name="Yuan Q."/>
            <person name="Ouyang S."/>
            <person name="Liu J."/>
            <person name="Jones K.M."/>
            <person name="Gansberger K."/>
            <person name="Moffat K."/>
            <person name="Hill J."/>
            <person name="Bera J."/>
            <person name="Fadrosh D."/>
            <person name="Jin S."/>
            <person name="Johri S."/>
            <person name="Kim M."/>
            <person name="Overton L."/>
            <person name="Reardon M."/>
            <person name="Tsitrin T."/>
            <person name="Vuong H."/>
            <person name="Weaver B."/>
            <person name="Ciecko A."/>
            <person name="Tallon L."/>
            <person name="Jackson J."/>
            <person name="Pai G."/>
            <person name="Aken S.V."/>
            <person name="Utterback T."/>
            <person name="Reidmuller S."/>
            <person name="Feldblyum T."/>
            <person name="Hsiao J."/>
            <person name="Zismann V."/>
            <person name="Iobst S."/>
            <person name="de Vazeille A.R."/>
            <person name="Buell C.R."/>
            <person name="Ying K."/>
            <person name="Li Y."/>
            <person name="Lu T."/>
            <person name="Huang Y."/>
            <person name="Zhao Q."/>
            <person name="Feng Q."/>
            <person name="Zhang L."/>
            <person name="Zhu J."/>
            <person name="Weng Q."/>
            <person name="Mu J."/>
            <person name="Lu Y."/>
            <person name="Fan D."/>
            <person name="Liu Y."/>
            <person name="Guan J."/>
            <person name="Zhang Y."/>
            <person name="Yu S."/>
            <person name="Liu X."/>
            <person name="Zhang Y."/>
            <person name="Hong G."/>
            <person name="Han B."/>
            <person name="Choisne N."/>
            <person name="Demange N."/>
            <person name="Orjeda G."/>
            <person name="Samain S."/>
            <person name="Cattolico L."/>
            <person name="Pelletier E."/>
            <person name="Couloux A."/>
            <person name="Segurens B."/>
            <person name="Wincker P."/>
            <person name="D'Hont A."/>
            <person name="Scarpelli C."/>
            <person name="Weissenbach J."/>
            <person name="Salanoubat M."/>
            <person name="Quetier F."/>
            <person name="Yu Y."/>
            <person name="Kim H.R."/>
            <person name="Rambo T."/>
            <person name="Currie J."/>
            <person name="Collura K."/>
            <person name="Luo M."/>
            <person name="Yang T."/>
            <person name="Ammiraju J.S.S."/>
            <person name="Engler F."/>
            <person name="Soderlund C."/>
            <person name="Wing R.A."/>
            <person name="Palmer L.E."/>
            <person name="de la Bastide M."/>
            <person name="Spiegel L."/>
            <person name="Nascimento L."/>
            <person name="Zutavern T."/>
            <person name="O'Shaughnessy A."/>
            <person name="Dike S."/>
            <person name="Dedhia N."/>
            <person name="Preston R."/>
            <person name="Balija V."/>
            <person name="McCombie W.R."/>
            <person name="Chow T."/>
            <person name="Chen H."/>
            <person name="Chung M."/>
            <person name="Chen C."/>
            <person name="Shaw J."/>
            <person name="Wu H."/>
            <person name="Hsiao K."/>
            <person name="Chao Y."/>
            <person name="Chu M."/>
            <person name="Cheng C."/>
            <person name="Hour A."/>
            <person name="Lee P."/>
            <person name="Lin S."/>
            <person name="Lin Y."/>
            <person name="Liou J."/>
            <person name="Liu S."/>
            <person name="Hsing Y."/>
            <person name="Raghuvanshi S."/>
            <person name="Mohanty A."/>
            <person name="Bharti A.K."/>
            <person name="Gaur A."/>
            <person name="Gupta V."/>
            <person name="Kumar D."/>
            <person name="Ravi V."/>
            <person name="Vij S."/>
            <person name="Kapur A."/>
            <person name="Khurana P."/>
            <person name="Khurana P."/>
            <person name="Khurana J.P."/>
            <person name="Tyagi A.K."/>
            <person name="Gaikwad K."/>
            <person name="Singh A."/>
            <person name="Dalal V."/>
            <person name="Srivastava S."/>
            <person name="Dixit A."/>
            <person name="Pal A.K."/>
            <person name="Ghazi I.A."/>
            <person name="Yadav M."/>
            <person name="Pandit A."/>
            <person name="Bhargava A."/>
            <person name="Sureshbabu K."/>
            <person name="Batra K."/>
            <person name="Sharma T.R."/>
            <person name="Mohapatra T."/>
            <person name="Singh N.K."/>
            <person name="Messing J."/>
            <person name="Nelson A.B."/>
            <person name="Fuks G."/>
            <person name="Kavchok S."/>
            <person name="Keizer G."/>
            <person name="Linton E."/>
            <person name="Llaca V."/>
            <person name="Song R."/>
            <person name="Tanyolac B."/>
            <person name="Young S."/>
            <person name="Ho-Il K."/>
            <person name="Hahn J.H."/>
            <person name="Sangsakoo G."/>
            <person name="Vanavichit A."/>
            <person name="de Mattos Luiz.A.T."/>
            <person name="Zimmer P.D."/>
            <person name="Malone G."/>
            <person name="Dellagostin O."/>
            <person name="de Oliveira A.C."/>
            <person name="Bevan M."/>
            <person name="Bancroft I."/>
            <person name="Minx P."/>
            <person name="Cordum H."/>
            <person name="Wilson R."/>
            <person name="Cheng Z."/>
            <person name="Jin W."/>
            <person name="Jiang J."/>
            <person name="Leong S.A."/>
            <person name="Iwama H."/>
            <person name="Gojobori T."/>
            <person name="Itoh T."/>
            <person name="Niimura Y."/>
            <person name="Fujii Y."/>
            <person name="Habara T."/>
            <person name="Sakai H."/>
            <person name="Sato Y."/>
            <person name="Wilson G."/>
            <person name="Kumar K."/>
            <person name="McCouch S."/>
            <person name="Juretic N."/>
            <person name="Hoen D."/>
            <person name="Wright S."/>
            <person name="Bruskiewich R."/>
            <person name="Bureau T."/>
            <person name="Miyao A."/>
            <person name="Hirochika H."/>
            <person name="Nishikawa T."/>
            <person name="Kadowaki K."/>
            <person name="Sugiura M."/>
            <person name="Burr B."/>
            <person name="Sasaki T."/>
        </authorList>
    </citation>
    <scope>NUCLEOTIDE SEQUENCE [LARGE SCALE GENOMIC DNA]</scope>
    <source>
        <strain evidence="4">cv. Nipponbare</strain>
    </source>
</reference>
<dbReference type="SUPFAM" id="SSF56672">
    <property type="entry name" value="DNA/RNA polymerases"/>
    <property type="match status" value="1"/>
</dbReference>
<name>Q7XXA4_ORYSJ</name>
<dbReference type="Pfam" id="PF00078">
    <property type="entry name" value="RVT_1"/>
    <property type="match status" value="1"/>
</dbReference>
<dbReference type="InterPro" id="IPR043502">
    <property type="entry name" value="DNA/RNA_pol_sf"/>
</dbReference>
<feature type="region of interest" description="Disordered" evidence="1">
    <location>
        <begin position="444"/>
        <end position="477"/>
    </location>
</feature>
<proteinExistence type="predicted"/>